<keyword evidence="8" id="KW-0378">Hydrolase</keyword>
<evidence type="ECO:0000313" key="12">
    <source>
        <dbReference type="Proteomes" id="UP000275078"/>
    </source>
</evidence>
<dbReference type="PANTHER" id="PTHR12302:SF3">
    <property type="entry name" value="SERINE_THREONINE-PROTEIN KINASE 31"/>
    <property type="match status" value="1"/>
</dbReference>
<dbReference type="PROSITE" id="PS50830">
    <property type="entry name" value="TNASE_3"/>
    <property type="match status" value="1"/>
</dbReference>
<dbReference type="GO" id="GO:0005739">
    <property type="term" value="C:mitochondrion"/>
    <property type="evidence" value="ECO:0007669"/>
    <property type="project" value="UniProtKB-SubCell"/>
</dbReference>
<proteinExistence type="inferred from homology"/>
<feature type="domain" description="TNase-like" evidence="10">
    <location>
        <begin position="1"/>
        <end position="129"/>
    </location>
</feature>
<dbReference type="InterPro" id="IPR035437">
    <property type="entry name" value="SNase_OB-fold_sf"/>
</dbReference>
<dbReference type="Pfam" id="PF00565">
    <property type="entry name" value="SNase"/>
    <property type="match status" value="1"/>
</dbReference>
<dbReference type="AlphaFoldDB" id="A0A3N4IVC6"/>
<evidence type="ECO:0000313" key="11">
    <source>
        <dbReference type="EMBL" id="RPA88241.1"/>
    </source>
</evidence>
<evidence type="ECO:0000256" key="9">
    <source>
        <dbReference type="ARBA" id="ARBA00022837"/>
    </source>
</evidence>
<gene>
    <name evidence="11" type="ORF">BJ508DRAFT_219522</name>
</gene>
<evidence type="ECO:0000256" key="8">
    <source>
        <dbReference type="ARBA" id="ARBA00022801"/>
    </source>
</evidence>
<dbReference type="OrthoDB" id="430293at2759"/>
<organism evidence="11 12">
    <name type="scientific">Ascobolus immersus RN42</name>
    <dbReference type="NCBI Taxonomy" id="1160509"/>
    <lineage>
        <taxon>Eukaryota</taxon>
        <taxon>Fungi</taxon>
        <taxon>Dikarya</taxon>
        <taxon>Ascomycota</taxon>
        <taxon>Pezizomycotina</taxon>
        <taxon>Pezizomycetes</taxon>
        <taxon>Pezizales</taxon>
        <taxon>Ascobolaceae</taxon>
        <taxon>Ascobolus</taxon>
    </lineage>
</organism>
<dbReference type="STRING" id="1160509.A0A3N4IVC6"/>
<evidence type="ECO:0000259" key="10">
    <source>
        <dbReference type="PROSITE" id="PS50830"/>
    </source>
</evidence>
<reference evidence="11 12" key="1">
    <citation type="journal article" date="2018" name="Nat. Ecol. Evol.">
        <title>Pezizomycetes genomes reveal the molecular basis of ectomycorrhizal truffle lifestyle.</title>
        <authorList>
            <person name="Murat C."/>
            <person name="Payen T."/>
            <person name="Noel B."/>
            <person name="Kuo A."/>
            <person name="Morin E."/>
            <person name="Chen J."/>
            <person name="Kohler A."/>
            <person name="Krizsan K."/>
            <person name="Balestrini R."/>
            <person name="Da Silva C."/>
            <person name="Montanini B."/>
            <person name="Hainaut M."/>
            <person name="Levati E."/>
            <person name="Barry K.W."/>
            <person name="Belfiori B."/>
            <person name="Cichocki N."/>
            <person name="Clum A."/>
            <person name="Dockter R.B."/>
            <person name="Fauchery L."/>
            <person name="Guy J."/>
            <person name="Iotti M."/>
            <person name="Le Tacon F."/>
            <person name="Lindquist E.A."/>
            <person name="Lipzen A."/>
            <person name="Malagnac F."/>
            <person name="Mello A."/>
            <person name="Molinier V."/>
            <person name="Miyauchi S."/>
            <person name="Poulain J."/>
            <person name="Riccioni C."/>
            <person name="Rubini A."/>
            <person name="Sitrit Y."/>
            <person name="Splivallo R."/>
            <person name="Traeger S."/>
            <person name="Wang M."/>
            <person name="Zifcakova L."/>
            <person name="Wipf D."/>
            <person name="Zambonelli A."/>
            <person name="Paolocci F."/>
            <person name="Nowrousian M."/>
            <person name="Ottonello S."/>
            <person name="Baldrian P."/>
            <person name="Spatafora J.W."/>
            <person name="Henrissat B."/>
            <person name="Nagy L.G."/>
            <person name="Aury J.M."/>
            <person name="Wincker P."/>
            <person name="Grigoriev I.V."/>
            <person name="Bonfante P."/>
            <person name="Martin F.M."/>
        </authorList>
    </citation>
    <scope>NUCLEOTIDE SEQUENCE [LARGE SCALE GENOMIC DNA]</scope>
    <source>
        <strain evidence="11 12">RN42</strain>
    </source>
</reference>
<keyword evidence="12" id="KW-1185">Reference proteome</keyword>
<dbReference type="GO" id="GO:0016787">
    <property type="term" value="F:hydrolase activity"/>
    <property type="evidence" value="ECO:0007669"/>
    <property type="project" value="UniProtKB-KW"/>
</dbReference>
<comment type="subcellular location">
    <subcellularLocation>
        <location evidence="1">Membrane</location>
        <topology evidence="1">Single-pass membrane protein</topology>
    </subcellularLocation>
    <subcellularLocation>
        <location evidence="2">Mitochondrion</location>
    </subcellularLocation>
</comment>
<evidence type="ECO:0000256" key="7">
    <source>
        <dbReference type="ARBA" id="ARBA00022759"/>
    </source>
</evidence>
<dbReference type="GO" id="GO:0016020">
    <property type="term" value="C:membrane"/>
    <property type="evidence" value="ECO:0007669"/>
    <property type="project" value="UniProtKB-SubCell"/>
</dbReference>
<dbReference type="SMART" id="SM00318">
    <property type="entry name" value="SNc"/>
    <property type="match status" value="1"/>
</dbReference>
<keyword evidence="7" id="KW-0255">Endonuclease</keyword>
<keyword evidence="9" id="KW-0106">Calcium</keyword>
<dbReference type="PANTHER" id="PTHR12302">
    <property type="entry name" value="EBNA2 BINDING PROTEIN P100"/>
    <property type="match status" value="1"/>
</dbReference>
<comment type="similarity">
    <text evidence="3">Belongs to the LCL3 family.</text>
</comment>
<keyword evidence="6" id="KW-0540">Nuclease</keyword>
<dbReference type="GO" id="GO:0004519">
    <property type="term" value="F:endonuclease activity"/>
    <property type="evidence" value="ECO:0007669"/>
    <property type="project" value="UniProtKB-KW"/>
</dbReference>
<evidence type="ECO:0000256" key="2">
    <source>
        <dbReference type="ARBA" id="ARBA00004173"/>
    </source>
</evidence>
<evidence type="ECO:0000256" key="3">
    <source>
        <dbReference type="ARBA" id="ARBA00005435"/>
    </source>
</evidence>
<dbReference type="SUPFAM" id="SSF50199">
    <property type="entry name" value="Staphylococcal nuclease"/>
    <property type="match status" value="1"/>
</dbReference>
<dbReference type="InterPro" id="IPR016071">
    <property type="entry name" value="Staphylococal_nuclease_OB-fold"/>
</dbReference>
<evidence type="ECO:0000256" key="4">
    <source>
        <dbReference type="ARBA" id="ARBA00013404"/>
    </source>
</evidence>
<dbReference type="Gene3D" id="2.40.50.90">
    <property type="match status" value="1"/>
</dbReference>
<evidence type="ECO:0000256" key="6">
    <source>
        <dbReference type="ARBA" id="ARBA00022722"/>
    </source>
</evidence>
<accession>A0A3N4IVC6</accession>
<dbReference type="EMBL" id="ML119645">
    <property type="protein sequence ID" value="RPA88241.1"/>
    <property type="molecule type" value="Genomic_DNA"/>
</dbReference>
<evidence type="ECO:0000256" key="5">
    <source>
        <dbReference type="ARBA" id="ARBA00014651"/>
    </source>
</evidence>
<evidence type="ECO:0000256" key="1">
    <source>
        <dbReference type="ARBA" id="ARBA00004167"/>
    </source>
</evidence>
<sequence length="154" mass="17631">MRLRGGKVVNVGDNTLHVRLAGIDAPECAHWGKEAQFHGEESKEWLRSRLEGQFVKVKLLRRDQYERVVGRTWVRRWWGGWGDLGLEMVQRGMACVYEGSYGAEFGGMEDKYRKAEKAAKKLRVGMWKHGGTFSGESPAELKRKYKEVAEAKES</sequence>
<dbReference type="Proteomes" id="UP000275078">
    <property type="component" value="Unassembled WGS sequence"/>
</dbReference>
<protein>
    <recommendedName>
        <fullName evidence="4">Probable endonuclease LCL3</fullName>
    </recommendedName>
    <alternativeName>
        <fullName evidence="5">Probable endonuclease lcl3</fullName>
    </alternativeName>
</protein>
<name>A0A3N4IVC6_ASCIM</name>
<feature type="non-terminal residue" evidence="11">
    <location>
        <position position="154"/>
    </location>
</feature>